<dbReference type="InterPro" id="IPR051082">
    <property type="entry name" value="Pentapeptide-BTB/POZ_domain"/>
</dbReference>
<sequence length="309" mass="35401">MYDVRGYGQMVYSEPHSYLVKLGLFHWNSWREKHPDVTPMLEGANLNLLDLSGFNLRGANIQGANLFGTDLLEADLTDANLRKADFTGADFRNALLSGADLSEARLIRTQALGTNFERAIFTGVCLEDWNIDSTTNLTGVICDYVYLKSRYSPESKRYVLQERRPHSGTFEPGEFTKLFQKTRETVELIFRKGIDWQAFLVAFQELEKENDNVPVSIQAIETKHRGTVVIHLNVLPEQDKAKIEQSFKQCYKQELQRIEADYLETLGVRVQSEDLITKYRQRNADFKAMIQIMAQAQSDFVLKGISQLE</sequence>
<keyword evidence="2" id="KW-1185">Reference proteome</keyword>
<dbReference type="EMBL" id="DS989848">
    <property type="protein sequence ID" value="EDX75808.1"/>
    <property type="molecule type" value="Genomic_DNA"/>
</dbReference>
<dbReference type="HOGENOM" id="CLU_033401_3_0_3"/>
<dbReference type="PANTHER" id="PTHR14136">
    <property type="entry name" value="BTB_POZ DOMAIN-CONTAINING PROTEIN KCTD9"/>
    <property type="match status" value="1"/>
</dbReference>
<gene>
    <name evidence="1" type="ORF">MC7420_6463</name>
</gene>
<proteinExistence type="predicted"/>
<dbReference type="AlphaFoldDB" id="B4VR21"/>
<name>B4VR21_9CYAN</name>
<dbReference type="Pfam" id="PF00805">
    <property type="entry name" value="Pentapeptide"/>
    <property type="match status" value="2"/>
</dbReference>
<dbReference type="SUPFAM" id="SSF141571">
    <property type="entry name" value="Pentapeptide repeat-like"/>
    <property type="match status" value="1"/>
</dbReference>
<dbReference type="InterPro" id="IPR001646">
    <property type="entry name" value="5peptide_repeat"/>
</dbReference>
<reference evidence="1 2" key="1">
    <citation type="submission" date="2008-07" db="EMBL/GenBank/DDBJ databases">
        <authorList>
            <person name="Tandeau de Marsac N."/>
            <person name="Ferriera S."/>
            <person name="Johnson J."/>
            <person name="Kravitz S."/>
            <person name="Beeson K."/>
            <person name="Sutton G."/>
            <person name="Rogers Y.-H."/>
            <person name="Friedman R."/>
            <person name="Frazier M."/>
            <person name="Venter J.C."/>
        </authorList>
    </citation>
    <scope>NUCLEOTIDE SEQUENCE [LARGE SCALE GENOMIC DNA]</scope>
    <source>
        <strain evidence="1 2">PCC 7420</strain>
    </source>
</reference>
<organism evidence="1 2">
    <name type="scientific">Coleofasciculus chthonoplastes PCC 7420</name>
    <dbReference type="NCBI Taxonomy" id="118168"/>
    <lineage>
        <taxon>Bacteria</taxon>
        <taxon>Bacillati</taxon>
        <taxon>Cyanobacteriota</taxon>
        <taxon>Cyanophyceae</taxon>
        <taxon>Coleofasciculales</taxon>
        <taxon>Coleofasciculaceae</taxon>
        <taxon>Coleofasciculus</taxon>
    </lineage>
</organism>
<dbReference type="eggNOG" id="COG1357">
    <property type="taxonomic scope" value="Bacteria"/>
</dbReference>
<dbReference type="OrthoDB" id="516320at2"/>
<dbReference type="PANTHER" id="PTHR14136:SF17">
    <property type="entry name" value="BTB_POZ DOMAIN-CONTAINING PROTEIN KCTD9"/>
    <property type="match status" value="1"/>
</dbReference>
<dbReference type="STRING" id="118168.MC7420_6463"/>
<dbReference type="Gene3D" id="2.160.20.80">
    <property type="entry name" value="E3 ubiquitin-protein ligase SopA"/>
    <property type="match status" value="1"/>
</dbReference>
<protein>
    <submittedName>
        <fullName evidence="1">Pentapeptide repeat protein</fullName>
    </submittedName>
</protein>
<evidence type="ECO:0000313" key="1">
    <source>
        <dbReference type="EMBL" id="EDX75808.1"/>
    </source>
</evidence>
<dbReference type="Proteomes" id="UP000003835">
    <property type="component" value="Unassembled WGS sequence"/>
</dbReference>
<accession>B4VR21</accession>
<dbReference type="RefSeq" id="WP_006100945.1">
    <property type="nucleotide sequence ID" value="NZ_DS989848.1"/>
</dbReference>
<evidence type="ECO:0000313" key="2">
    <source>
        <dbReference type="Proteomes" id="UP000003835"/>
    </source>
</evidence>